<dbReference type="GO" id="GO:0016787">
    <property type="term" value="F:hydrolase activity"/>
    <property type="evidence" value="ECO:0007669"/>
    <property type="project" value="UniProtKB-KW"/>
</dbReference>
<protein>
    <submittedName>
        <fullName evidence="1">Esterase D beta hydrolase, catalytic triad.6A</fullName>
    </submittedName>
</protein>
<evidence type="ECO:0000313" key="1">
    <source>
        <dbReference type="EMBL" id="DAE11486.1"/>
    </source>
</evidence>
<organism evidence="1">
    <name type="scientific">Myoviridae sp. ctgsk7</name>
    <dbReference type="NCBI Taxonomy" id="2825151"/>
    <lineage>
        <taxon>Viruses</taxon>
        <taxon>Duplodnaviria</taxon>
        <taxon>Heunggongvirae</taxon>
        <taxon>Uroviricota</taxon>
        <taxon>Caudoviricetes</taxon>
    </lineage>
</organism>
<dbReference type="EMBL" id="BK015533">
    <property type="protein sequence ID" value="DAE11486.1"/>
    <property type="molecule type" value="Genomic_DNA"/>
</dbReference>
<accession>A0A8S5PWR1</accession>
<keyword evidence="1" id="KW-0378">Hydrolase</keyword>
<dbReference type="PANTHER" id="PTHR35602:SF3">
    <property type="entry name" value="ESTERASE YQIA"/>
    <property type="match status" value="1"/>
</dbReference>
<dbReference type="PANTHER" id="PTHR35602">
    <property type="entry name" value="ESTERASE YQIA-RELATED"/>
    <property type="match status" value="1"/>
</dbReference>
<proteinExistence type="predicted"/>
<reference evidence="1" key="1">
    <citation type="journal article" date="2021" name="Proc. Natl. Acad. Sci. U.S.A.">
        <title>A Catalog of Tens of Thousands of Viruses from Human Metagenomes Reveals Hidden Associations with Chronic Diseases.</title>
        <authorList>
            <person name="Tisza M.J."/>
            <person name="Buck C.B."/>
        </authorList>
    </citation>
    <scope>NUCLEOTIDE SEQUENCE</scope>
    <source>
        <strain evidence="1">Ctgsk7</strain>
    </source>
</reference>
<dbReference type="SUPFAM" id="SSF53474">
    <property type="entry name" value="alpha/beta-Hydrolases"/>
    <property type="match status" value="1"/>
</dbReference>
<sequence>MKSNILYIHGFASSPNSRTVRLLELALSEYNIIAPEVSSDVQDSINYINKVINNKEIDLIIGTSLGGFYALSCNNIGIPVVVVNPAVNPTQDLRQFLGENKYLNPRKDKAVSFEFKEYDLNKFRRYEAKLDDKIELNKNLIWAILSNRDETIKKSNDEFFKKRLKESHIIITDEIGHRLEDDYILHALRDLIINILENDEYRNPELEQDIVYESLNEMEAGPLFESFKTLWPDDEEMKLKYINEIWDDLQRAYSYIGGFATAKTKEELLRKADIWKLCFKNGKLVAFSLYKDTKFGRKSICGATDNTELGKVWFQKIIEEDIREKNRAVYTEVSGKMEHYFRKYNAPLISYELVKQILLGKDIDQEIDIEDEKNQLYDFDKDYHYYRVLKDGNRHRKIMVGNLKGI</sequence>
<name>A0A8S5PWR1_9CAUD</name>
<dbReference type="InterPro" id="IPR029058">
    <property type="entry name" value="AB_hydrolase_fold"/>
</dbReference>
<dbReference type="Pfam" id="PF05728">
    <property type="entry name" value="UPF0227"/>
    <property type="match status" value="1"/>
</dbReference>
<dbReference type="Gene3D" id="3.40.50.1820">
    <property type="entry name" value="alpha/beta hydrolase"/>
    <property type="match status" value="1"/>
</dbReference>
<dbReference type="InterPro" id="IPR008886">
    <property type="entry name" value="UPF0227/Esterase_YqiA"/>
</dbReference>